<comment type="caution">
    <text evidence="1">The sequence shown here is derived from an EMBL/GenBank/DDBJ whole genome shotgun (WGS) entry which is preliminary data.</text>
</comment>
<gene>
    <name evidence="1" type="ORF">C5L14_04580</name>
</gene>
<organism evidence="1 2">
    <name type="scientific">Labrys okinawensis</name>
    <dbReference type="NCBI Taxonomy" id="346911"/>
    <lineage>
        <taxon>Bacteria</taxon>
        <taxon>Pseudomonadati</taxon>
        <taxon>Pseudomonadota</taxon>
        <taxon>Alphaproteobacteria</taxon>
        <taxon>Hyphomicrobiales</taxon>
        <taxon>Xanthobacteraceae</taxon>
        <taxon>Labrys</taxon>
    </lineage>
</organism>
<accession>A0A2S9QGR4</accession>
<keyword evidence="2" id="KW-1185">Reference proteome</keyword>
<dbReference type="EMBL" id="PUEJ01000002">
    <property type="protein sequence ID" value="PRH88525.1"/>
    <property type="molecule type" value="Genomic_DNA"/>
</dbReference>
<dbReference type="RefSeq" id="WP_105860876.1">
    <property type="nucleotide sequence ID" value="NZ_PUEJ01000002.1"/>
</dbReference>
<evidence type="ECO:0000313" key="1">
    <source>
        <dbReference type="EMBL" id="PRH88525.1"/>
    </source>
</evidence>
<dbReference type="OrthoDB" id="8449829at2"/>
<proteinExistence type="predicted"/>
<name>A0A2S9QGR4_9HYPH</name>
<sequence>MDPKAEWLRYSGWDATEHDRWLRDRIASLFDLETPTPKQQHLLQMASLRLTLQDLPAAAYPGHEAELRALAESEFKDSD</sequence>
<protein>
    <submittedName>
        <fullName evidence="1">Uncharacterized protein</fullName>
    </submittedName>
</protein>
<dbReference type="AlphaFoldDB" id="A0A2S9QGR4"/>
<evidence type="ECO:0000313" key="2">
    <source>
        <dbReference type="Proteomes" id="UP000237682"/>
    </source>
</evidence>
<dbReference type="Proteomes" id="UP000237682">
    <property type="component" value="Unassembled WGS sequence"/>
</dbReference>
<reference evidence="1 2" key="1">
    <citation type="submission" date="2018-02" db="EMBL/GenBank/DDBJ databases">
        <title>Whole genome sequencing of endophytic bacterium.</title>
        <authorList>
            <person name="Eedara R."/>
            <person name="Podile A.R."/>
        </authorList>
    </citation>
    <scope>NUCLEOTIDE SEQUENCE [LARGE SCALE GENOMIC DNA]</scope>
    <source>
        <strain evidence="1 2">RP1T</strain>
    </source>
</reference>